<dbReference type="PANTHER" id="PTHR47099">
    <property type="entry name" value="METHYLCOBAMIDE:COM METHYLTRANSFERASE MTBA"/>
    <property type="match status" value="1"/>
</dbReference>
<dbReference type="InterPro" id="IPR000257">
    <property type="entry name" value="Uroporphyrinogen_deCOase"/>
</dbReference>
<dbReference type="InterPro" id="IPR038071">
    <property type="entry name" value="UROD/MetE-like_sf"/>
</dbReference>
<dbReference type="EMBL" id="BARS01037932">
    <property type="protein sequence ID" value="GAG16903.1"/>
    <property type="molecule type" value="Genomic_DNA"/>
</dbReference>
<dbReference type="PANTHER" id="PTHR47099:SF1">
    <property type="entry name" value="METHYLCOBAMIDE:COM METHYLTRANSFERASE MTBA"/>
    <property type="match status" value="1"/>
</dbReference>
<dbReference type="Gene3D" id="3.20.20.210">
    <property type="match status" value="1"/>
</dbReference>
<accession>X0VWT7</accession>
<comment type="caution">
    <text evidence="2">The sequence shown here is derived from an EMBL/GenBank/DDBJ whole genome shotgun (WGS) entry which is preliminary data.</text>
</comment>
<proteinExistence type="predicted"/>
<dbReference type="InterPro" id="IPR052024">
    <property type="entry name" value="Methanogen_methyltrans"/>
</dbReference>
<organism evidence="2">
    <name type="scientific">marine sediment metagenome</name>
    <dbReference type="NCBI Taxonomy" id="412755"/>
    <lineage>
        <taxon>unclassified sequences</taxon>
        <taxon>metagenomes</taxon>
        <taxon>ecological metagenomes</taxon>
    </lineage>
</organism>
<feature type="non-terminal residue" evidence="2">
    <location>
        <position position="255"/>
    </location>
</feature>
<name>X0VWT7_9ZZZZ</name>
<dbReference type="Pfam" id="PF01208">
    <property type="entry name" value="URO-D"/>
    <property type="match status" value="1"/>
</dbReference>
<dbReference type="GO" id="GO:0004853">
    <property type="term" value="F:uroporphyrinogen decarboxylase activity"/>
    <property type="evidence" value="ECO:0007669"/>
    <property type="project" value="InterPro"/>
</dbReference>
<evidence type="ECO:0000313" key="2">
    <source>
        <dbReference type="EMBL" id="GAG16903.1"/>
    </source>
</evidence>
<evidence type="ECO:0000259" key="1">
    <source>
        <dbReference type="Pfam" id="PF01208"/>
    </source>
</evidence>
<feature type="non-terminal residue" evidence="2">
    <location>
        <position position="1"/>
    </location>
</feature>
<dbReference type="AlphaFoldDB" id="X0VWT7"/>
<sequence length="255" mass="28839">LCRDQADLLTTWTTEHFVKNVDDLDKWLSISYEPGEVNVDRIKKAEKEIEDNGIPFVDTGDPILIVAELFSLEDFLLNWITHRKKIIYAMDVIFERQYEELEKALELGAGPAFRIVGPEYATPPYVPPEDFRELVVKYDRRLIELIHKYGGFARVHCHGRIGKVLPMFVEMGADGTDPVEAPPSGDIELAEAKRLYGNDLVLFGNMQLRDLEYATPEEMDELVKKSMDAAKKGGGYVLMPTASPINVPLKPQTEA</sequence>
<protein>
    <recommendedName>
        <fullName evidence="1">Uroporphyrinogen decarboxylase (URO-D) domain-containing protein</fullName>
    </recommendedName>
</protein>
<gene>
    <name evidence="2" type="ORF">S01H1_58103</name>
</gene>
<dbReference type="GO" id="GO:0006779">
    <property type="term" value="P:porphyrin-containing compound biosynthetic process"/>
    <property type="evidence" value="ECO:0007669"/>
    <property type="project" value="InterPro"/>
</dbReference>
<feature type="domain" description="Uroporphyrinogen decarboxylase (URO-D)" evidence="1">
    <location>
        <begin position="37"/>
        <end position="240"/>
    </location>
</feature>
<reference evidence="2" key="1">
    <citation type="journal article" date="2014" name="Front. Microbiol.">
        <title>High frequency of phylogenetically diverse reductive dehalogenase-homologous genes in deep subseafloor sedimentary metagenomes.</title>
        <authorList>
            <person name="Kawai M."/>
            <person name="Futagami T."/>
            <person name="Toyoda A."/>
            <person name="Takaki Y."/>
            <person name="Nishi S."/>
            <person name="Hori S."/>
            <person name="Arai W."/>
            <person name="Tsubouchi T."/>
            <person name="Morono Y."/>
            <person name="Uchiyama I."/>
            <person name="Ito T."/>
            <person name="Fujiyama A."/>
            <person name="Inagaki F."/>
            <person name="Takami H."/>
        </authorList>
    </citation>
    <scope>NUCLEOTIDE SEQUENCE</scope>
    <source>
        <strain evidence="2">Expedition CK06-06</strain>
    </source>
</reference>
<dbReference type="SUPFAM" id="SSF51726">
    <property type="entry name" value="UROD/MetE-like"/>
    <property type="match status" value="1"/>
</dbReference>